<organism evidence="1 2">
    <name type="scientific">Aliikangiella marina</name>
    <dbReference type="NCBI Taxonomy" id="1712262"/>
    <lineage>
        <taxon>Bacteria</taxon>
        <taxon>Pseudomonadati</taxon>
        <taxon>Pseudomonadota</taxon>
        <taxon>Gammaproteobacteria</taxon>
        <taxon>Oceanospirillales</taxon>
        <taxon>Pleioneaceae</taxon>
        <taxon>Aliikangiella</taxon>
    </lineage>
</organism>
<protein>
    <submittedName>
        <fullName evidence="1">Uncharacterized protein</fullName>
    </submittedName>
</protein>
<sequence length="151" mass="17469">MTAKQLRSDNGFDFTKKSKVSVWVSNHPYADIPDDYFEESFSKKNTRATNQWSKNYLMRFFRPELMETNGSHSGTVTVKRAAGECSFSKSFIQPLLSKANKNKISEITWIILLFEYEYSGKLSGVMRDEYTQFIGAFSYEDDADSLFDIEE</sequence>
<accession>A0A545TJ61</accession>
<evidence type="ECO:0000313" key="1">
    <source>
        <dbReference type="EMBL" id="TQV77243.1"/>
    </source>
</evidence>
<proteinExistence type="predicted"/>
<dbReference type="OrthoDB" id="8851623at2"/>
<reference evidence="1 2" key="1">
    <citation type="submission" date="2019-06" db="EMBL/GenBank/DDBJ databases">
        <title>Draft genome of Aliikangiella marina GYP-15.</title>
        <authorList>
            <person name="Wang G."/>
        </authorList>
    </citation>
    <scope>NUCLEOTIDE SEQUENCE [LARGE SCALE GENOMIC DNA]</scope>
    <source>
        <strain evidence="1 2">GYP-15</strain>
    </source>
</reference>
<dbReference type="AlphaFoldDB" id="A0A545TJ61"/>
<dbReference type="RefSeq" id="WP_142940817.1">
    <property type="nucleotide sequence ID" value="NZ_VIKR01000001.1"/>
</dbReference>
<name>A0A545TJ61_9GAMM</name>
<evidence type="ECO:0000313" key="2">
    <source>
        <dbReference type="Proteomes" id="UP000317839"/>
    </source>
</evidence>
<comment type="caution">
    <text evidence="1">The sequence shown here is derived from an EMBL/GenBank/DDBJ whole genome shotgun (WGS) entry which is preliminary data.</text>
</comment>
<gene>
    <name evidence="1" type="ORF">FLL45_04665</name>
</gene>
<keyword evidence="2" id="KW-1185">Reference proteome</keyword>
<dbReference type="EMBL" id="VIKR01000001">
    <property type="protein sequence ID" value="TQV77243.1"/>
    <property type="molecule type" value="Genomic_DNA"/>
</dbReference>
<dbReference type="InterPro" id="IPR025560">
    <property type="entry name" value="Imm22"/>
</dbReference>
<dbReference type="Pfam" id="PF14112">
    <property type="entry name" value="DUF4284"/>
    <property type="match status" value="1"/>
</dbReference>
<dbReference type="Proteomes" id="UP000317839">
    <property type="component" value="Unassembled WGS sequence"/>
</dbReference>